<dbReference type="InterPro" id="IPR021858">
    <property type="entry name" value="Fun_TF"/>
</dbReference>
<reference evidence="8 9" key="1">
    <citation type="submission" date="2015-01" db="EMBL/GenBank/DDBJ databases">
        <title>The Genome Sequence of Exophiala xenobiotica CBS118157.</title>
        <authorList>
            <consortium name="The Broad Institute Genomics Platform"/>
            <person name="Cuomo C."/>
            <person name="de Hoog S."/>
            <person name="Gorbushina A."/>
            <person name="Stielow B."/>
            <person name="Teixiera M."/>
            <person name="Abouelleil A."/>
            <person name="Chapman S.B."/>
            <person name="Priest M."/>
            <person name="Young S.K."/>
            <person name="Wortman J."/>
            <person name="Nusbaum C."/>
            <person name="Birren B."/>
        </authorList>
    </citation>
    <scope>NUCLEOTIDE SEQUENCE [LARGE SCALE GENOMIC DNA]</scope>
    <source>
        <strain evidence="8 9">CBS 118157</strain>
    </source>
</reference>
<dbReference type="GO" id="GO:0005634">
    <property type="term" value="C:nucleus"/>
    <property type="evidence" value="ECO:0007669"/>
    <property type="project" value="UniProtKB-SubCell"/>
</dbReference>
<keyword evidence="5" id="KW-0539">Nucleus</keyword>
<accession>A0A0D2EX62</accession>
<dbReference type="GO" id="GO:0003677">
    <property type="term" value="F:DNA binding"/>
    <property type="evidence" value="ECO:0007669"/>
    <property type="project" value="UniProtKB-KW"/>
</dbReference>
<keyword evidence="9" id="KW-1185">Reference proteome</keyword>
<evidence type="ECO:0000259" key="7">
    <source>
        <dbReference type="PROSITE" id="PS50048"/>
    </source>
</evidence>
<comment type="subcellular location">
    <subcellularLocation>
        <location evidence="1">Nucleus</location>
    </subcellularLocation>
</comment>
<dbReference type="HOGENOM" id="CLU_009030_0_2_1"/>
<dbReference type="GO" id="GO:0000981">
    <property type="term" value="F:DNA-binding transcription factor activity, RNA polymerase II-specific"/>
    <property type="evidence" value="ECO:0007669"/>
    <property type="project" value="InterPro"/>
</dbReference>
<keyword evidence="4" id="KW-0804">Transcription</keyword>
<evidence type="ECO:0000256" key="3">
    <source>
        <dbReference type="ARBA" id="ARBA00023125"/>
    </source>
</evidence>
<dbReference type="InterPro" id="IPR001138">
    <property type="entry name" value="Zn2Cys6_DnaBD"/>
</dbReference>
<dbReference type="PANTHER" id="PTHR37534:SF46">
    <property type="entry name" value="ZN(II)2CYS6 TRANSCRIPTION FACTOR (EUROFUNG)"/>
    <property type="match status" value="1"/>
</dbReference>
<dbReference type="PROSITE" id="PS00463">
    <property type="entry name" value="ZN2_CY6_FUNGAL_1"/>
    <property type="match status" value="1"/>
</dbReference>
<name>A0A0D2EX62_9EURO</name>
<dbReference type="SMART" id="SM00066">
    <property type="entry name" value="GAL4"/>
    <property type="match status" value="1"/>
</dbReference>
<dbReference type="GeneID" id="25322468"/>
<proteinExistence type="predicted"/>
<dbReference type="InterPro" id="IPR036864">
    <property type="entry name" value="Zn2-C6_fun-type_DNA-bd_sf"/>
</dbReference>
<evidence type="ECO:0000313" key="9">
    <source>
        <dbReference type="Proteomes" id="UP000054342"/>
    </source>
</evidence>
<dbReference type="Gene3D" id="4.10.240.10">
    <property type="entry name" value="Zn(2)-C6 fungal-type DNA-binding domain"/>
    <property type="match status" value="1"/>
</dbReference>
<protein>
    <recommendedName>
        <fullName evidence="7">Zn(2)-C6 fungal-type domain-containing protein</fullName>
    </recommendedName>
</protein>
<feature type="domain" description="Zn(2)-C6 fungal-type" evidence="7">
    <location>
        <begin position="16"/>
        <end position="44"/>
    </location>
</feature>
<gene>
    <name evidence="8" type="ORF">PV05_00560</name>
</gene>
<organism evidence="8 9">
    <name type="scientific">Exophiala xenobiotica</name>
    <dbReference type="NCBI Taxonomy" id="348802"/>
    <lineage>
        <taxon>Eukaryota</taxon>
        <taxon>Fungi</taxon>
        <taxon>Dikarya</taxon>
        <taxon>Ascomycota</taxon>
        <taxon>Pezizomycotina</taxon>
        <taxon>Eurotiomycetes</taxon>
        <taxon>Chaetothyriomycetidae</taxon>
        <taxon>Chaetothyriales</taxon>
        <taxon>Herpotrichiellaceae</taxon>
        <taxon>Exophiala</taxon>
    </lineage>
</organism>
<dbReference type="EMBL" id="KN847317">
    <property type="protein sequence ID" value="KIW60333.1"/>
    <property type="molecule type" value="Genomic_DNA"/>
</dbReference>
<evidence type="ECO:0000256" key="6">
    <source>
        <dbReference type="SAM" id="MobiDB-lite"/>
    </source>
</evidence>
<dbReference type="CDD" id="cd00067">
    <property type="entry name" value="GAL4"/>
    <property type="match status" value="1"/>
</dbReference>
<dbReference type="Pfam" id="PF11951">
    <property type="entry name" value="Fungal_trans_2"/>
    <property type="match status" value="1"/>
</dbReference>
<dbReference type="Pfam" id="PF00172">
    <property type="entry name" value="Zn_clus"/>
    <property type="match status" value="1"/>
</dbReference>
<evidence type="ECO:0000256" key="4">
    <source>
        <dbReference type="ARBA" id="ARBA00023163"/>
    </source>
</evidence>
<sequence length="789" mass="88268">MPRSKSERQRTRTLTGCYTCRGRKLKCDDGRPACKRCTALGVACQGYEIKLSWLAYDPGCSQTKKAGTEPGQPSRSANGRNNGAKEPTIRRRPLFTERERAGMIFQIQRCFLNGDQDGNIDQAIDNIDALAEELDSHSQHGQDTGPFGFFVLEPSTQSEVTHDEDFTTPDAITGEKESSEGLVQGELFHMDNSYALGPDEPAMPWLIGMDEMTLPWLDEENNVLGPTMTDLVPHQGPDVSGQSGDDSYSDGRFAAFDLDQATAAMHGFITPSFGKEPLPAICTRTEGVFFDISEQSHWTGYSSLNRIPRSLSNMENISRIPSEARFLLEHYSTEVVSFMCHLPNPQSPWRTIHFPCAMSTMADLLVFGSTNNARLALFYALLSVSANHLGSKIPWSAQLERRSQDAARESESNSLLDTNDSREMSNYWLAKGSLFQDMATSQILTCLQIQQGNSENQEDYRELLMSLLSMVTISVTSGKLNSAHIYLQRAKKLIEIFVARSHDSSFKSSKIAALHQIYSYLQIIYNSTNVSRTVGSSESEHYGLVQHFHEGDMGGFPATTVGPLLPPSLESSLDSLAQHRDDYQLFGKIYGVPRSLLTLISRASALANELEEEEGSPNSSSPSSYNFRPRCQLLEDQICNWQPIDDELSPVQPSSTYDPQVGSHLVQAMHDALTVMFFRRVRPINRTVLQHYVESAADHLNEQEAVKGRIGINAPALLWPWFMVASEAIRETIRDKLRLWSSLARQYGGRNLEIAEQVVTEVWRRHDLELPNSTWVDVVREWGVTLVLT</sequence>
<evidence type="ECO:0000256" key="5">
    <source>
        <dbReference type="ARBA" id="ARBA00023242"/>
    </source>
</evidence>
<evidence type="ECO:0000256" key="2">
    <source>
        <dbReference type="ARBA" id="ARBA00023015"/>
    </source>
</evidence>
<feature type="region of interest" description="Disordered" evidence="6">
    <location>
        <begin position="63"/>
        <end position="93"/>
    </location>
</feature>
<dbReference type="RefSeq" id="XP_013320917.1">
    <property type="nucleotide sequence ID" value="XM_013465463.1"/>
</dbReference>
<dbReference type="OrthoDB" id="5089701at2759"/>
<dbReference type="PROSITE" id="PS50048">
    <property type="entry name" value="ZN2_CY6_FUNGAL_2"/>
    <property type="match status" value="1"/>
</dbReference>
<keyword evidence="3" id="KW-0238">DNA-binding</keyword>
<evidence type="ECO:0000313" key="8">
    <source>
        <dbReference type="EMBL" id="KIW60333.1"/>
    </source>
</evidence>
<dbReference type="Proteomes" id="UP000054342">
    <property type="component" value="Unassembled WGS sequence"/>
</dbReference>
<keyword evidence="2" id="KW-0805">Transcription regulation</keyword>
<dbReference type="PANTHER" id="PTHR37534">
    <property type="entry name" value="TRANSCRIPTIONAL ACTIVATOR PROTEIN UGA3"/>
    <property type="match status" value="1"/>
</dbReference>
<dbReference type="STRING" id="348802.A0A0D2EX62"/>
<dbReference type="SUPFAM" id="SSF57701">
    <property type="entry name" value="Zn2/Cys6 DNA-binding domain"/>
    <property type="match status" value="1"/>
</dbReference>
<evidence type="ECO:0000256" key="1">
    <source>
        <dbReference type="ARBA" id="ARBA00004123"/>
    </source>
</evidence>
<feature type="compositionally biased region" description="Polar residues" evidence="6">
    <location>
        <begin position="63"/>
        <end position="81"/>
    </location>
</feature>
<dbReference type="GO" id="GO:0008270">
    <property type="term" value="F:zinc ion binding"/>
    <property type="evidence" value="ECO:0007669"/>
    <property type="project" value="InterPro"/>
</dbReference>
<dbReference type="AlphaFoldDB" id="A0A0D2EX62"/>